<accession>A0A9Q1L2F5</accession>
<dbReference type="EMBL" id="JAKOGI010000002">
    <property type="protein sequence ID" value="KAJ8452852.1"/>
    <property type="molecule type" value="Genomic_DNA"/>
</dbReference>
<dbReference type="OrthoDB" id="278212at2759"/>
<dbReference type="Gene3D" id="3.10.280.10">
    <property type="entry name" value="Mitochondrial glycoprotein"/>
    <property type="match status" value="1"/>
</dbReference>
<dbReference type="Proteomes" id="UP001153076">
    <property type="component" value="Unassembled WGS sequence"/>
</dbReference>
<dbReference type="SUPFAM" id="SSF54529">
    <property type="entry name" value="Mitochondrial glycoprotein MAM33-like"/>
    <property type="match status" value="1"/>
</dbReference>
<dbReference type="PANTHER" id="PTHR10826:SF36">
    <property type="entry name" value="OS08G0439900 PROTEIN"/>
    <property type="match status" value="1"/>
</dbReference>
<organism evidence="1 2">
    <name type="scientific">Carnegiea gigantea</name>
    <dbReference type="NCBI Taxonomy" id="171969"/>
    <lineage>
        <taxon>Eukaryota</taxon>
        <taxon>Viridiplantae</taxon>
        <taxon>Streptophyta</taxon>
        <taxon>Embryophyta</taxon>
        <taxon>Tracheophyta</taxon>
        <taxon>Spermatophyta</taxon>
        <taxon>Magnoliopsida</taxon>
        <taxon>eudicotyledons</taxon>
        <taxon>Gunneridae</taxon>
        <taxon>Pentapetalae</taxon>
        <taxon>Caryophyllales</taxon>
        <taxon>Cactineae</taxon>
        <taxon>Cactaceae</taxon>
        <taxon>Cactoideae</taxon>
        <taxon>Echinocereeae</taxon>
        <taxon>Carnegiea</taxon>
    </lineage>
</organism>
<keyword evidence="2" id="KW-1185">Reference proteome</keyword>
<sequence>MDGPSPPQPPAGVNGFKVDERPGEQWISLEKKFGENEEIKVEVTMFDGSAPVTKSGDKNSQLGEEVQLHITLIVSIFKEESNQVLEFICSAWPDALDINKVYLRERAKMPRQPYTGPPFRELDDELQDSLYEFLEERGIDDSLCSSLHRYMNYKDRAEYIRWMRSLKSAIEGA</sequence>
<dbReference type="PANTHER" id="PTHR10826">
    <property type="entry name" value="COMPLEMENT COMPONENT 1"/>
    <property type="match status" value="1"/>
</dbReference>
<gene>
    <name evidence="1" type="ORF">Cgig2_014615</name>
</gene>
<dbReference type="InterPro" id="IPR036561">
    <property type="entry name" value="MAM33_sf"/>
</dbReference>
<evidence type="ECO:0008006" key="3">
    <source>
        <dbReference type="Google" id="ProtNLM"/>
    </source>
</evidence>
<dbReference type="InterPro" id="IPR003428">
    <property type="entry name" value="MAM33"/>
</dbReference>
<dbReference type="GO" id="GO:0005759">
    <property type="term" value="C:mitochondrial matrix"/>
    <property type="evidence" value="ECO:0007669"/>
    <property type="project" value="InterPro"/>
</dbReference>
<reference evidence="1" key="1">
    <citation type="submission" date="2022-04" db="EMBL/GenBank/DDBJ databases">
        <title>Carnegiea gigantea Genome sequencing and assembly v2.</title>
        <authorList>
            <person name="Copetti D."/>
            <person name="Sanderson M.J."/>
            <person name="Burquez A."/>
            <person name="Wojciechowski M.F."/>
        </authorList>
    </citation>
    <scope>NUCLEOTIDE SEQUENCE</scope>
    <source>
        <strain evidence="1">SGP5-SGP5p</strain>
        <tissue evidence="1">Aerial part</tissue>
    </source>
</reference>
<comment type="caution">
    <text evidence="1">The sequence shown here is derived from an EMBL/GenBank/DDBJ whole genome shotgun (WGS) entry which is preliminary data.</text>
</comment>
<proteinExistence type="predicted"/>
<evidence type="ECO:0000313" key="1">
    <source>
        <dbReference type="EMBL" id="KAJ8452852.1"/>
    </source>
</evidence>
<name>A0A9Q1L2F5_9CARY</name>
<protein>
    <recommendedName>
        <fullName evidence="3">Mitochondrial glycoprotein</fullName>
    </recommendedName>
</protein>
<dbReference type="Pfam" id="PF02330">
    <property type="entry name" value="MAM33"/>
    <property type="match status" value="1"/>
</dbReference>
<dbReference type="AlphaFoldDB" id="A0A9Q1L2F5"/>
<evidence type="ECO:0000313" key="2">
    <source>
        <dbReference type="Proteomes" id="UP001153076"/>
    </source>
</evidence>